<keyword evidence="1" id="KW-1133">Transmembrane helix</keyword>
<feature type="transmembrane region" description="Helical" evidence="1">
    <location>
        <begin position="159"/>
        <end position="187"/>
    </location>
</feature>
<feature type="transmembrane region" description="Helical" evidence="1">
    <location>
        <begin position="55"/>
        <end position="73"/>
    </location>
</feature>
<feature type="transmembrane region" description="Helical" evidence="1">
    <location>
        <begin position="15"/>
        <end position="35"/>
    </location>
</feature>
<feature type="transmembrane region" description="Helical" evidence="1">
    <location>
        <begin position="117"/>
        <end position="139"/>
    </location>
</feature>
<gene>
    <name evidence="2" type="ORF">BSPP4475_18110</name>
</gene>
<protein>
    <submittedName>
        <fullName evidence="2">GPDPase-memb domain-containing protein</fullName>
    </submittedName>
</protein>
<accession>A0AA48MDC5</accession>
<reference evidence="2" key="1">
    <citation type="submission" date="2023-07" db="EMBL/GenBank/DDBJ databases">
        <authorList>
            <person name="Ivanov I."/>
            <person name="Teneva D."/>
            <person name="Stoikov I."/>
        </authorList>
    </citation>
    <scope>NUCLEOTIDE SEQUENCE</scope>
    <source>
        <strain evidence="2">4475</strain>
    </source>
</reference>
<dbReference type="Proteomes" id="UP001189619">
    <property type="component" value="Chromosome"/>
</dbReference>
<evidence type="ECO:0000313" key="2">
    <source>
        <dbReference type="EMBL" id="CAJ1004231.1"/>
    </source>
</evidence>
<dbReference type="KEGG" id="bayd:BSPP4475_18110"/>
<name>A0AA48MDC5_9BACL</name>
<proteinExistence type="predicted"/>
<dbReference type="EMBL" id="OY569118">
    <property type="protein sequence ID" value="CAJ1004231.1"/>
    <property type="molecule type" value="Genomic_DNA"/>
</dbReference>
<keyword evidence="1" id="KW-0812">Transmembrane</keyword>
<feature type="transmembrane region" description="Helical" evidence="1">
    <location>
        <begin position="193"/>
        <end position="216"/>
    </location>
</feature>
<keyword evidence="3" id="KW-1185">Reference proteome</keyword>
<feature type="transmembrane region" description="Helical" evidence="1">
    <location>
        <begin position="94"/>
        <end position="111"/>
    </location>
</feature>
<dbReference type="AlphaFoldDB" id="A0AA48MDC5"/>
<keyword evidence="1" id="KW-0472">Membrane</keyword>
<sequence>MNPLKESIRFYARHIEALLLLSGVILLPFLLVHNVTINYVSFLAALAGAPVVSSFYNLFLMLVFLTVVQIVFVQYVKSQLEGEERPLRHAFRTFFENGFSVFLFGIVYALAVCLGMVLFVVPGVVLLILFCLTPFLVVLKKRSPWKCMRSSFELAKRHFVPLLGLILLASAVQWLISMAGFASVIYITTSFGAVWFTQLLLNVIVFPLITVIFTMYTHQWISEPSEVKGLEPVEG</sequence>
<organism evidence="2 3">
    <name type="scientific">Brevibacillus aydinogluensis</name>
    <dbReference type="NCBI Taxonomy" id="927786"/>
    <lineage>
        <taxon>Bacteria</taxon>
        <taxon>Bacillati</taxon>
        <taxon>Bacillota</taxon>
        <taxon>Bacilli</taxon>
        <taxon>Bacillales</taxon>
        <taxon>Paenibacillaceae</taxon>
        <taxon>Brevibacillus</taxon>
    </lineage>
</organism>
<evidence type="ECO:0000256" key="1">
    <source>
        <dbReference type="SAM" id="Phobius"/>
    </source>
</evidence>
<dbReference type="RefSeq" id="WP_171567442.1">
    <property type="nucleotide sequence ID" value="NZ_JAUSVZ010000009.1"/>
</dbReference>
<evidence type="ECO:0000313" key="3">
    <source>
        <dbReference type="Proteomes" id="UP001189619"/>
    </source>
</evidence>